<evidence type="ECO:0000313" key="8">
    <source>
        <dbReference type="EMBL" id="MFC4219497.1"/>
    </source>
</evidence>
<dbReference type="Gene3D" id="3.40.720.10">
    <property type="entry name" value="Alkaline Phosphatase, subunit A"/>
    <property type="match status" value="1"/>
</dbReference>
<dbReference type="Proteomes" id="UP001595841">
    <property type="component" value="Unassembled WGS sequence"/>
</dbReference>
<dbReference type="InterPro" id="IPR017850">
    <property type="entry name" value="Alkaline_phosphatase_core_sf"/>
</dbReference>
<reference evidence="9" key="1">
    <citation type="journal article" date="2019" name="Int. J. Syst. Evol. Microbiol.">
        <title>The Global Catalogue of Microorganisms (GCM) 10K type strain sequencing project: providing services to taxonomists for standard genome sequencing and annotation.</title>
        <authorList>
            <consortium name="The Broad Institute Genomics Platform"/>
            <consortium name="The Broad Institute Genome Sequencing Center for Infectious Disease"/>
            <person name="Wu L."/>
            <person name="Ma J."/>
        </authorList>
    </citation>
    <scope>NUCLEOTIDE SEQUENCE [LARGE SCALE GENOMIC DNA]</scope>
    <source>
        <strain evidence="9">CGMCC 1.15774</strain>
    </source>
</reference>
<evidence type="ECO:0000259" key="7">
    <source>
        <dbReference type="Pfam" id="PF00884"/>
    </source>
</evidence>
<evidence type="ECO:0000313" key="9">
    <source>
        <dbReference type="Proteomes" id="UP001595841"/>
    </source>
</evidence>
<gene>
    <name evidence="8" type="ORF">ACFOWS_05110</name>
</gene>
<dbReference type="SUPFAM" id="SSF53649">
    <property type="entry name" value="Alkaline phosphatase-like"/>
    <property type="match status" value="1"/>
</dbReference>
<comment type="cofactor">
    <cofactor evidence="1">
        <name>Ca(2+)</name>
        <dbReference type="ChEBI" id="CHEBI:29108"/>
    </cofactor>
</comment>
<dbReference type="RefSeq" id="WP_379762882.1">
    <property type="nucleotide sequence ID" value="NZ_JBHSCL010000004.1"/>
</dbReference>
<dbReference type="PANTHER" id="PTHR45953:SF1">
    <property type="entry name" value="IDURONATE 2-SULFATASE"/>
    <property type="match status" value="1"/>
</dbReference>
<dbReference type="PANTHER" id="PTHR45953">
    <property type="entry name" value="IDURONATE 2-SULFATASE"/>
    <property type="match status" value="1"/>
</dbReference>
<dbReference type="CDD" id="cd16030">
    <property type="entry name" value="iduronate-2-sulfatase"/>
    <property type="match status" value="1"/>
</dbReference>
<dbReference type="Pfam" id="PF00884">
    <property type="entry name" value="Sulfatase"/>
    <property type="match status" value="1"/>
</dbReference>
<evidence type="ECO:0000256" key="5">
    <source>
        <dbReference type="ARBA" id="ARBA00022801"/>
    </source>
</evidence>
<proteinExistence type="inferred from homology"/>
<keyword evidence="3" id="KW-0479">Metal-binding</keyword>
<organism evidence="8 9">
    <name type="scientific">Flagellimonas marina</name>
    <dbReference type="NCBI Taxonomy" id="1775168"/>
    <lineage>
        <taxon>Bacteria</taxon>
        <taxon>Pseudomonadati</taxon>
        <taxon>Bacteroidota</taxon>
        <taxon>Flavobacteriia</taxon>
        <taxon>Flavobacteriales</taxon>
        <taxon>Flavobacteriaceae</taxon>
        <taxon>Flagellimonas</taxon>
    </lineage>
</organism>
<evidence type="ECO:0000256" key="4">
    <source>
        <dbReference type="ARBA" id="ARBA00022729"/>
    </source>
</evidence>
<dbReference type="PROSITE" id="PS51257">
    <property type="entry name" value="PROKAR_LIPOPROTEIN"/>
    <property type="match status" value="1"/>
</dbReference>
<comment type="caution">
    <text evidence="8">The sequence shown here is derived from an EMBL/GenBank/DDBJ whole genome shotgun (WGS) entry which is preliminary data.</text>
</comment>
<accession>A0ABV8PHT5</accession>
<dbReference type="InterPro" id="IPR000917">
    <property type="entry name" value="Sulfatase_N"/>
</dbReference>
<evidence type="ECO:0000256" key="6">
    <source>
        <dbReference type="ARBA" id="ARBA00022837"/>
    </source>
</evidence>
<evidence type="ECO:0000256" key="3">
    <source>
        <dbReference type="ARBA" id="ARBA00022723"/>
    </source>
</evidence>
<comment type="similarity">
    <text evidence="2">Belongs to the sulfatase family.</text>
</comment>
<keyword evidence="4" id="KW-0732">Signal</keyword>
<dbReference type="EMBL" id="JBHSCL010000004">
    <property type="protein sequence ID" value="MFC4219497.1"/>
    <property type="molecule type" value="Genomic_DNA"/>
</dbReference>
<keyword evidence="9" id="KW-1185">Reference proteome</keyword>
<evidence type="ECO:0000256" key="2">
    <source>
        <dbReference type="ARBA" id="ARBA00008779"/>
    </source>
</evidence>
<sequence length="487" mass="55148">MTAKTELILLLVLLGIFGGCNPNKKTKEQHTPSKPNVLFIAVDDLNDWIGALGGHPQAKTPNIDKLARRGVLFTNAQCQAPVCNPSRVSIMTSLYPSTTGIYFLNPDISESPMADKTVVMPKRFQQEGYHVSGAGKLFHNAEGINERHIPNYAGQFGGFGPMPKEKISTFPGHPLWDWGVYPESDDQMPDYKIAGWAEEQLTGKREQPFWMGVGFYRPHVPQFVPQKWFDMYPLESLELPKTISGDLKDISSYGSDITRLEHVSPTHEWVLNNDEWKPLVQSYLACVSFVDEQVGRVLTALDEGAYGENTYVVLFSDHGFHIGEKERHAKRSLWEDGTRVPLIIMGPGIPEGKVCKKPVQLLDIYPTLLELCSLEPDSSHEGNSLIPLLQNTEIDWPHYSRTSFGPGNYAIVSENYRFIQYNDGSEEFYDHTKDAEEWHNEINNQVYSEIIEMHRAEIPKVRHEILGKESTGHLSYMASEKNKKTRK</sequence>
<evidence type="ECO:0000256" key="1">
    <source>
        <dbReference type="ARBA" id="ARBA00001913"/>
    </source>
</evidence>
<dbReference type="InterPro" id="IPR035874">
    <property type="entry name" value="IDS"/>
</dbReference>
<keyword evidence="6" id="KW-0106">Calcium</keyword>
<name>A0ABV8PHT5_9FLAO</name>
<protein>
    <submittedName>
        <fullName evidence="8">Sulfatase</fullName>
    </submittedName>
</protein>
<feature type="domain" description="Sulfatase N-terminal" evidence="7">
    <location>
        <begin position="35"/>
        <end position="371"/>
    </location>
</feature>
<keyword evidence="5" id="KW-0378">Hydrolase</keyword>